<reference evidence="2" key="1">
    <citation type="journal article" date="2014" name="Int. J. Syst. Evol. Microbiol.">
        <title>Complete genome sequence of Corynebacterium casei LMG S-19264T (=DSM 44701T), isolated from a smear-ripened cheese.</title>
        <authorList>
            <consortium name="US DOE Joint Genome Institute (JGI-PGF)"/>
            <person name="Walter F."/>
            <person name="Albersmeier A."/>
            <person name="Kalinowski J."/>
            <person name="Ruckert C."/>
        </authorList>
    </citation>
    <scope>NUCLEOTIDE SEQUENCE</scope>
    <source>
        <strain evidence="2">JCM 4234</strain>
    </source>
</reference>
<dbReference type="CDD" id="cd00093">
    <property type="entry name" value="HTH_XRE"/>
    <property type="match status" value="1"/>
</dbReference>
<comment type="caution">
    <text evidence="2">The sequence shown here is derived from an EMBL/GenBank/DDBJ whole genome shotgun (WGS) entry which is preliminary data.</text>
</comment>
<dbReference type="InterPro" id="IPR001387">
    <property type="entry name" value="Cro/C1-type_HTH"/>
</dbReference>
<sequence>MIGVHMESTSPSDLACGSPRDRRTIHRWEYAQRVPNLEDLLLLADVLGVPLANLVR</sequence>
<dbReference type="SUPFAM" id="SSF47413">
    <property type="entry name" value="lambda repressor-like DNA-binding domains"/>
    <property type="match status" value="1"/>
</dbReference>
<accession>A0A918GCY7</accession>
<protein>
    <recommendedName>
        <fullName evidence="1">HTH cro/C1-type domain-containing protein</fullName>
    </recommendedName>
</protein>
<dbReference type="Pfam" id="PF01381">
    <property type="entry name" value="HTH_3"/>
    <property type="match status" value="1"/>
</dbReference>
<organism evidence="2 3">
    <name type="scientific">Streptomyces griseoviridis</name>
    <dbReference type="NCBI Taxonomy" id="45398"/>
    <lineage>
        <taxon>Bacteria</taxon>
        <taxon>Bacillati</taxon>
        <taxon>Actinomycetota</taxon>
        <taxon>Actinomycetes</taxon>
        <taxon>Kitasatosporales</taxon>
        <taxon>Streptomycetaceae</taxon>
        <taxon>Streptomyces</taxon>
    </lineage>
</organism>
<dbReference type="InterPro" id="IPR010982">
    <property type="entry name" value="Lambda_DNA-bd_dom_sf"/>
</dbReference>
<proteinExistence type="predicted"/>
<dbReference type="GO" id="GO:0003677">
    <property type="term" value="F:DNA binding"/>
    <property type="evidence" value="ECO:0007669"/>
    <property type="project" value="InterPro"/>
</dbReference>
<evidence type="ECO:0000259" key="1">
    <source>
        <dbReference type="PROSITE" id="PS50943"/>
    </source>
</evidence>
<name>A0A918GCY7_STRGD</name>
<dbReference type="PROSITE" id="PS50943">
    <property type="entry name" value="HTH_CROC1"/>
    <property type="match status" value="1"/>
</dbReference>
<evidence type="ECO:0000313" key="2">
    <source>
        <dbReference type="EMBL" id="GGS29481.1"/>
    </source>
</evidence>
<feature type="domain" description="HTH cro/C1-type" evidence="1">
    <location>
        <begin position="21"/>
        <end position="54"/>
    </location>
</feature>
<keyword evidence="3" id="KW-1185">Reference proteome</keyword>
<dbReference type="Gene3D" id="1.10.260.40">
    <property type="entry name" value="lambda repressor-like DNA-binding domains"/>
    <property type="match status" value="1"/>
</dbReference>
<dbReference type="Proteomes" id="UP000653493">
    <property type="component" value="Unassembled WGS sequence"/>
</dbReference>
<reference evidence="2" key="2">
    <citation type="submission" date="2020-09" db="EMBL/GenBank/DDBJ databases">
        <authorList>
            <person name="Sun Q."/>
            <person name="Ohkuma M."/>
        </authorList>
    </citation>
    <scope>NUCLEOTIDE SEQUENCE</scope>
    <source>
        <strain evidence="2">JCM 4234</strain>
    </source>
</reference>
<dbReference type="AlphaFoldDB" id="A0A918GCY7"/>
<gene>
    <name evidence="2" type="ORF">GCM10010238_17940</name>
</gene>
<evidence type="ECO:0000313" key="3">
    <source>
        <dbReference type="Proteomes" id="UP000653493"/>
    </source>
</evidence>
<dbReference type="EMBL" id="BMSL01000003">
    <property type="protein sequence ID" value="GGS29481.1"/>
    <property type="molecule type" value="Genomic_DNA"/>
</dbReference>